<keyword evidence="1" id="KW-0812">Transmembrane</keyword>
<dbReference type="AlphaFoldDB" id="A0A7W7Z0Z5"/>
<evidence type="ECO:0008006" key="4">
    <source>
        <dbReference type="Google" id="ProtNLM"/>
    </source>
</evidence>
<comment type="caution">
    <text evidence="2">The sequence shown here is derived from an EMBL/GenBank/DDBJ whole genome shotgun (WGS) entry which is preliminary data.</text>
</comment>
<gene>
    <name evidence="2" type="ORF">HNR60_000651</name>
</gene>
<evidence type="ECO:0000313" key="2">
    <source>
        <dbReference type="EMBL" id="MBB5045916.1"/>
    </source>
</evidence>
<protein>
    <recommendedName>
        <fullName evidence="4">Transmembrane protein</fullName>
    </recommendedName>
</protein>
<dbReference type="RefSeq" id="WP_184254217.1">
    <property type="nucleotide sequence ID" value="NZ_JACHIH010000002.1"/>
</dbReference>
<reference evidence="2 3" key="1">
    <citation type="submission" date="2020-08" db="EMBL/GenBank/DDBJ databases">
        <title>Genomic Encyclopedia of Type Strains, Phase IV (KMG-IV): sequencing the most valuable type-strain genomes for metagenomic binning, comparative biology and taxonomic classification.</title>
        <authorList>
            <person name="Goeker M."/>
        </authorList>
    </citation>
    <scope>NUCLEOTIDE SEQUENCE [LARGE SCALE GENOMIC DNA]</scope>
    <source>
        <strain evidence="2 3">DSM 12706</strain>
    </source>
</reference>
<evidence type="ECO:0000256" key="1">
    <source>
        <dbReference type="SAM" id="Phobius"/>
    </source>
</evidence>
<evidence type="ECO:0000313" key="3">
    <source>
        <dbReference type="Proteomes" id="UP000542353"/>
    </source>
</evidence>
<keyword evidence="3" id="KW-1185">Reference proteome</keyword>
<feature type="transmembrane region" description="Helical" evidence="1">
    <location>
        <begin position="29"/>
        <end position="50"/>
    </location>
</feature>
<dbReference type="EMBL" id="JACHIH010000002">
    <property type="protein sequence ID" value="MBB5045916.1"/>
    <property type="molecule type" value="Genomic_DNA"/>
</dbReference>
<keyword evidence="1" id="KW-1133">Transmembrane helix</keyword>
<organism evidence="2 3">
    <name type="scientific">Rhodopseudomonas rhenobacensis</name>
    <dbReference type="NCBI Taxonomy" id="87461"/>
    <lineage>
        <taxon>Bacteria</taxon>
        <taxon>Pseudomonadati</taxon>
        <taxon>Pseudomonadota</taxon>
        <taxon>Alphaproteobacteria</taxon>
        <taxon>Hyphomicrobiales</taxon>
        <taxon>Nitrobacteraceae</taxon>
        <taxon>Rhodopseudomonas</taxon>
    </lineage>
</organism>
<feature type="transmembrane region" description="Helical" evidence="1">
    <location>
        <begin position="104"/>
        <end position="121"/>
    </location>
</feature>
<keyword evidence="1" id="KW-0472">Membrane</keyword>
<accession>A0A7W7Z0Z5</accession>
<sequence length="136" mass="15142">MNSWIAAFTAAVVFIIGFAAGPQWSILFLAVLGLALFLLWANELGFKGALARLGLDRLQPPVWKRENWVQFETALLDRDKLVKAYTVALGLVALKLMLPANQGIVVLAALVLAGWYVFKIYEANRYRDQADTAKFN</sequence>
<proteinExistence type="predicted"/>
<dbReference type="Proteomes" id="UP000542353">
    <property type="component" value="Unassembled WGS sequence"/>
</dbReference>
<name>A0A7W7Z0Z5_9BRAD</name>